<proteinExistence type="predicted"/>
<keyword evidence="7" id="KW-1185">Reference proteome</keyword>
<keyword evidence="3" id="KW-0408">Iron</keyword>
<sequence>MSTRQHVEILPPHPLRAGYDDSLPAGSIADQFQRRLEPNHFNPAYLGALTERVEQAHRQDPADEVTRWRLAFLLLQNHATAAAVHRAEQLLTGATLPEGKRLAQLVTGIRSREEQPRTGRCVTRVNWSINNRCPMSCHGCYNPFAAEQVDFDQAKDIIDKLAEHGTTDLILAGGDPLLWPPILDVVDHATASGIKVALDTTGYTLNADKLNRLTSLASLRLPLDAVTADVQRAFRRSPDRKLLSALLESLALCDQAGFDRVRVHTVASAKNLHQLPAIADEVLGHRSVAQWVIFQWWGRRASPATVRALSVHIEPVREVVQTIRQHYPGRDIILAESSDRELLNWMIQSSGQVVTFGSGPEEEFILGNLLTDRVEDILAHPILDFDAMARGVPVTPTKRQP</sequence>
<keyword evidence="2" id="KW-0479">Metal-binding</keyword>
<feature type="domain" description="Radical SAM core" evidence="5">
    <location>
        <begin position="119"/>
        <end position="330"/>
    </location>
</feature>
<dbReference type="InterPro" id="IPR013785">
    <property type="entry name" value="Aldolase_TIM"/>
</dbReference>
<dbReference type="PANTHER" id="PTHR11228">
    <property type="entry name" value="RADICAL SAM DOMAIN PROTEIN"/>
    <property type="match status" value="1"/>
</dbReference>
<dbReference type="GO" id="GO:0051536">
    <property type="term" value="F:iron-sulfur cluster binding"/>
    <property type="evidence" value="ECO:0007669"/>
    <property type="project" value="UniProtKB-KW"/>
</dbReference>
<evidence type="ECO:0000259" key="5">
    <source>
        <dbReference type="PROSITE" id="PS51918"/>
    </source>
</evidence>
<keyword evidence="1" id="KW-0949">S-adenosyl-L-methionine</keyword>
<organism evidence="6 7">
    <name type="scientific">Kitasatospora kifunensis</name>
    <name type="common">Streptomyces kifunensis</name>
    <dbReference type="NCBI Taxonomy" id="58351"/>
    <lineage>
        <taxon>Bacteria</taxon>
        <taxon>Bacillati</taxon>
        <taxon>Actinomycetota</taxon>
        <taxon>Actinomycetes</taxon>
        <taxon>Kitasatosporales</taxon>
        <taxon>Streptomycetaceae</taxon>
        <taxon>Kitasatospora</taxon>
    </lineage>
</organism>
<dbReference type="Pfam" id="PF04055">
    <property type="entry name" value="Radical_SAM"/>
    <property type="match status" value="1"/>
</dbReference>
<dbReference type="GO" id="GO:0046872">
    <property type="term" value="F:metal ion binding"/>
    <property type="evidence" value="ECO:0007669"/>
    <property type="project" value="UniProtKB-KW"/>
</dbReference>
<dbReference type="InterPro" id="IPR007197">
    <property type="entry name" value="rSAM"/>
</dbReference>
<dbReference type="SFLD" id="SFLDS00029">
    <property type="entry name" value="Radical_SAM"/>
    <property type="match status" value="1"/>
</dbReference>
<evidence type="ECO:0000313" key="7">
    <source>
        <dbReference type="Proteomes" id="UP000540506"/>
    </source>
</evidence>
<dbReference type="Proteomes" id="UP000540506">
    <property type="component" value="Unassembled WGS sequence"/>
</dbReference>
<protein>
    <recommendedName>
        <fullName evidence="5">Radical SAM core domain-containing protein</fullName>
    </recommendedName>
</protein>
<dbReference type="InterPro" id="IPR050377">
    <property type="entry name" value="Radical_SAM_PqqE_MftC-like"/>
</dbReference>
<evidence type="ECO:0000256" key="2">
    <source>
        <dbReference type="ARBA" id="ARBA00022723"/>
    </source>
</evidence>
<dbReference type="Gene3D" id="3.20.20.70">
    <property type="entry name" value="Aldolase class I"/>
    <property type="match status" value="1"/>
</dbReference>
<evidence type="ECO:0000256" key="4">
    <source>
        <dbReference type="ARBA" id="ARBA00023014"/>
    </source>
</evidence>
<dbReference type="InterPro" id="IPR058240">
    <property type="entry name" value="rSAM_sf"/>
</dbReference>
<gene>
    <name evidence="6" type="ORF">FHR34_005393</name>
</gene>
<comment type="caution">
    <text evidence="6">The sequence shown here is derived from an EMBL/GenBank/DDBJ whole genome shotgun (WGS) entry which is preliminary data.</text>
</comment>
<accession>A0A7W7VY88</accession>
<dbReference type="SFLD" id="SFLDG01067">
    <property type="entry name" value="SPASM/twitch_domain_containing"/>
    <property type="match status" value="1"/>
</dbReference>
<dbReference type="CDD" id="cd01335">
    <property type="entry name" value="Radical_SAM"/>
    <property type="match status" value="1"/>
</dbReference>
<dbReference type="PROSITE" id="PS51918">
    <property type="entry name" value="RADICAL_SAM"/>
    <property type="match status" value="1"/>
</dbReference>
<dbReference type="RefSeq" id="WP_184939579.1">
    <property type="nucleotide sequence ID" value="NZ_JACHJV010000001.1"/>
</dbReference>
<dbReference type="SUPFAM" id="SSF102114">
    <property type="entry name" value="Radical SAM enzymes"/>
    <property type="match status" value="1"/>
</dbReference>
<evidence type="ECO:0000256" key="3">
    <source>
        <dbReference type="ARBA" id="ARBA00023004"/>
    </source>
</evidence>
<evidence type="ECO:0000313" key="6">
    <source>
        <dbReference type="EMBL" id="MBB4926400.1"/>
    </source>
</evidence>
<name>A0A7W7VY88_KITKI</name>
<dbReference type="GO" id="GO:0003824">
    <property type="term" value="F:catalytic activity"/>
    <property type="evidence" value="ECO:0007669"/>
    <property type="project" value="InterPro"/>
</dbReference>
<reference evidence="6 7" key="1">
    <citation type="submission" date="2020-08" db="EMBL/GenBank/DDBJ databases">
        <title>Sequencing the genomes of 1000 actinobacteria strains.</title>
        <authorList>
            <person name="Klenk H.-P."/>
        </authorList>
    </citation>
    <scope>NUCLEOTIDE SEQUENCE [LARGE SCALE GENOMIC DNA]</scope>
    <source>
        <strain evidence="6 7">DSM 41654</strain>
    </source>
</reference>
<keyword evidence="4" id="KW-0411">Iron-sulfur</keyword>
<evidence type="ECO:0000256" key="1">
    <source>
        <dbReference type="ARBA" id="ARBA00022691"/>
    </source>
</evidence>
<dbReference type="EMBL" id="JACHJV010000001">
    <property type="protein sequence ID" value="MBB4926400.1"/>
    <property type="molecule type" value="Genomic_DNA"/>
</dbReference>
<dbReference type="AlphaFoldDB" id="A0A7W7VY88"/>
<dbReference type="PANTHER" id="PTHR11228:SF7">
    <property type="entry name" value="PQQA PEPTIDE CYCLASE"/>
    <property type="match status" value="1"/>
</dbReference>